<dbReference type="RefSeq" id="WP_046967107.1">
    <property type="nucleotide sequence ID" value="NZ_CP017480.1"/>
</dbReference>
<dbReference type="InterPro" id="IPR001107">
    <property type="entry name" value="Band_7"/>
</dbReference>
<dbReference type="STRING" id="1440763.BJI69_14885"/>
<dbReference type="AlphaFoldDB" id="A0A1L3EVH3"/>
<sequence>MSAVPAVSLLGDALKWSFRLLFGLVGLLALAWAVTGVSRVAPDSQAVVTRFGQVIRESGPGLLVSWPTPIDRIIVLPSPGRQVQFSPEALEIGGSLPPPGDELSTGYIVNDEARENTWFFLTGDGGIVHLRVTVFYQITDATAYVISADHVEPALRRAVVAAAVSVCASRDMDSILVARPERANDPSYAARRERFRTDLVALINQRLDAMGSTREGLGIRVARTDVVASIPAGAKASFDNVLQVSQQVERALAQARTTAEIRRQSAEQMREQTLDEARARAQETVSAAKSNSALVLALGKDTTMSHAMVLDQVYRERIKSLFDVAERVDTVPAGVGGRVLVPGVGQ</sequence>
<dbReference type="KEGG" id="lrz:BJI69_14885"/>
<dbReference type="EMBL" id="CP017480">
    <property type="protein sequence ID" value="APG05053.1"/>
    <property type="molecule type" value="Genomic_DNA"/>
</dbReference>
<reference evidence="4" key="1">
    <citation type="submission" date="2016-09" db="EMBL/GenBank/DDBJ databases">
        <authorList>
            <person name="Lysoe E."/>
        </authorList>
    </citation>
    <scope>NUCLEOTIDE SEQUENCE [LARGE SCALE GENOMIC DNA]</scope>
    <source>
        <strain evidence="4">LJ96T</strain>
    </source>
</reference>
<dbReference type="SUPFAM" id="SSF117892">
    <property type="entry name" value="Band 7/SPFH domain"/>
    <property type="match status" value="1"/>
</dbReference>
<organism evidence="3 4">
    <name type="scientific">Luteibacter rhizovicinus DSM 16549</name>
    <dbReference type="NCBI Taxonomy" id="1440763"/>
    <lineage>
        <taxon>Bacteria</taxon>
        <taxon>Pseudomonadati</taxon>
        <taxon>Pseudomonadota</taxon>
        <taxon>Gammaproteobacteria</taxon>
        <taxon>Lysobacterales</taxon>
        <taxon>Rhodanobacteraceae</taxon>
        <taxon>Luteibacter</taxon>
    </lineage>
</organism>
<dbReference type="InterPro" id="IPR036013">
    <property type="entry name" value="Band_7/SPFH_dom_sf"/>
</dbReference>
<keyword evidence="4" id="KW-1185">Reference proteome</keyword>
<evidence type="ECO:0000313" key="4">
    <source>
        <dbReference type="Proteomes" id="UP000182987"/>
    </source>
</evidence>
<name>A0A1L3EVH3_9GAMM</name>
<dbReference type="Pfam" id="PF01145">
    <property type="entry name" value="Band_7"/>
    <property type="match status" value="1"/>
</dbReference>
<dbReference type="GO" id="GO:0016020">
    <property type="term" value="C:membrane"/>
    <property type="evidence" value="ECO:0007669"/>
    <property type="project" value="UniProtKB-SubCell"/>
</dbReference>
<gene>
    <name evidence="3" type="ORF">BJI69_14885</name>
</gene>
<feature type="domain" description="Band 7" evidence="2">
    <location>
        <begin position="40"/>
        <end position="257"/>
    </location>
</feature>
<comment type="subcellular location">
    <subcellularLocation>
        <location evidence="1">Membrane</location>
        <topology evidence="1">Single-pass membrane protein</topology>
    </subcellularLocation>
</comment>
<proteinExistence type="predicted"/>
<dbReference type="Gene3D" id="3.30.479.30">
    <property type="entry name" value="Band 7 domain"/>
    <property type="match status" value="1"/>
</dbReference>
<protein>
    <recommendedName>
        <fullName evidence="2">Band 7 domain-containing protein</fullName>
    </recommendedName>
</protein>
<accession>A0A1L3EVH3</accession>
<evidence type="ECO:0000259" key="2">
    <source>
        <dbReference type="Pfam" id="PF01145"/>
    </source>
</evidence>
<dbReference type="Proteomes" id="UP000182987">
    <property type="component" value="Chromosome"/>
</dbReference>
<evidence type="ECO:0000313" key="3">
    <source>
        <dbReference type="EMBL" id="APG05053.1"/>
    </source>
</evidence>
<dbReference type="OrthoDB" id="8351024at2"/>
<evidence type="ECO:0000256" key="1">
    <source>
        <dbReference type="ARBA" id="ARBA00004167"/>
    </source>
</evidence>